<evidence type="ECO:0000313" key="3">
    <source>
        <dbReference type="Proteomes" id="UP000634011"/>
    </source>
</evidence>
<dbReference type="AlphaFoldDB" id="A0A923KNG4"/>
<dbReference type="EMBL" id="JACOFV010000005">
    <property type="protein sequence ID" value="MBC3861823.1"/>
    <property type="molecule type" value="Genomic_DNA"/>
</dbReference>
<proteinExistence type="predicted"/>
<dbReference type="Proteomes" id="UP000634011">
    <property type="component" value="Unassembled WGS sequence"/>
</dbReference>
<reference evidence="2" key="1">
    <citation type="submission" date="2020-08" db="EMBL/GenBank/DDBJ databases">
        <title>Novel species isolated from subtropical streams in China.</title>
        <authorList>
            <person name="Lu H."/>
        </authorList>
    </citation>
    <scope>NUCLEOTIDE SEQUENCE</scope>
    <source>
        <strain evidence="2">KACC 12607</strain>
    </source>
</reference>
<keyword evidence="1" id="KW-0732">Signal</keyword>
<name>A0A923KNG4_9BURK</name>
<gene>
    <name evidence="2" type="ORF">H8K32_06910</name>
</gene>
<feature type="signal peptide" evidence="1">
    <location>
        <begin position="1"/>
        <end position="23"/>
    </location>
</feature>
<feature type="chain" id="PRO_5038117556" evidence="1">
    <location>
        <begin position="24"/>
        <end position="134"/>
    </location>
</feature>
<evidence type="ECO:0000313" key="2">
    <source>
        <dbReference type="EMBL" id="MBC3861823.1"/>
    </source>
</evidence>
<protein>
    <submittedName>
        <fullName evidence="2">Uncharacterized protein</fullName>
    </submittedName>
</protein>
<sequence>MKKLIKSAVVGLALVGGISAAYAEGVDTSVEGIFNALTSSANLQATVDGLVAGGANPQSIVSVAAAAGIPLDAVKQLQVCTNSAAADATVLSASCLRQKSVVTAYSAGVNDPMKFLPASAAGKQNKQETKTEFK</sequence>
<accession>A0A923KNG4</accession>
<comment type="caution">
    <text evidence="2">The sequence shown here is derived from an EMBL/GenBank/DDBJ whole genome shotgun (WGS) entry which is preliminary data.</text>
</comment>
<dbReference type="RefSeq" id="WP_186911754.1">
    <property type="nucleotide sequence ID" value="NZ_JACOFV010000005.1"/>
</dbReference>
<keyword evidence="3" id="KW-1185">Reference proteome</keyword>
<evidence type="ECO:0000256" key="1">
    <source>
        <dbReference type="SAM" id="SignalP"/>
    </source>
</evidence>
<organism evidence="2 3">
    <name type="scientific">Undibacterium jejuense</name>
    <dbReference type="NCBI Taxonomy" id="1344949"/>
    <lineage>
        <taxon>Bacteria</taxon>
        <taxon>Pseudomonadati</taxon>
        <taxon>Pseudomonadota</taxon>
        <taxon>Betaproteobacteria</taxon>
        <taxon>Burkholderiales</taxon>
        <taxon>Oxalobacteraceae</taxon>
        <taxon>Undibacterium</taxon>
    </lineage>
</organism>